<sequence length="172" mass="20519">MSELSLASKQQLRHLKRQVQQRLNTCLKIAEQHFQRDFLLPQVNYQVRGLKAGVAYLQQWQIRLNPLLLLENPTDFIQQVVPHELAHLIVYACYGNVRPHGKEWKFVMEQLFHLKSDVYHQFDITNVQGKTFAYSCHCQTHYLSLRRHNRVIRQQAIYRCKQCNSQLQYQAE</sequence>
<evidence type="ECO:0000256" key="6">
    <source>
        <dbReference type="ARBA" id="ARBA00022833"/>
    </source>
</evidence>
<dbReference type="AlphaFoldDB" id="A0A8E3MGM2"/>
<proteinExistence type="inferred from homology"/>
<protein>
    <recommendedName>
        <fullName evidence="3 7">Protein SprT</fullName>
    </recommendedName>
</protein>
<keyword evidence="4 7" id="KW-0963">Cytoplasm</keyword>
<evidence type="ECO:0000256" key="4">
    <source>
        <dbReference type="ARBA" id="ARBA00022490"/>
    </source>
</evidence>
<dbReference type="InterPro" id="IPR006640">
    <property type="entry name" value="SprT-like_domain"/>
</dbReference>
<dbReference type="EMBL" id="CP022011">
    <property type="protein sequence ID" value="QDJ15072.1"/>
    <property type="molecule type" value="Genomic_DNA"/>
</dbReference>
<keyword evidence="6 7" id="KW-0862">Zinc</keyword>
<evidence type="ECO:0000256" key="5">
    <source>
        <dbReference type="ARBA" id="ARBA00022723"/>
    </source>
</evidence>
<comment type="subcellular location">
    <subcellularLocation>
        <location evidence="1 7">Cytoplasm</location>
    </subcellularLocation>
</comment>
<evidence type="ECO:0000256" key="3">
    <source>
        <dbReference type="ARBA" id="ARBA00020082"/>
    </source>
</evidence>
<evidence type="ECO:0000313" key="9">
    <source>
        <dbReference type="Proteomes" id="UP000955338"/>
    </source>
</evidence>
<dbReference type="InterPro" id="IPR023483">
    <property type="entry name" value="Uncharacterised_SprT"/>
</dbReference>
<dbReference type="Proteomes" id="UP000955338">
    <property type="component" value="Chromosome"/>
</dbReference>
<feature type="active site" evidence="7">
    <location>
        <position position="84"/>
    </location>
</feature>
<dbReference type="PANTHER" id="PTHR38773">
    <property type="entry name" value="PROTEIN SPRT"/>
    <property type="match status" value="1"/>
</dbReference>
<evidence type="ECO:0000313" key="8">
    <source>
        <dbReference type="EMBL" id="QDJ15072.1"/>
    </source>
</evidence>
<dbReference type="GO" id="GO:0006950">
    <property type="term" value="P:response to stress"/>
    <property type="evidence" value="ECO:0007669"/>
    <property type="project" value="UniProtKB-ARBA"/>
</dbReference>
<evidence type="ECO:0000256" key="2">
    <source>
        <dbReference type="ARBA" id="ARBA00006591"/>
    </source>
</evidence>
<dbReference type="Pfam" id="PF10263">
    <property type="entry name" value="SprT-like"/>
    <property type="match status" value="1"/>
</dbReference>
<dbReference type="Gene3D" id="3.30.2010.10">
    <property type="entry name" value="Metalloproteases ('zincins'), catalytic domain"/>
    <property type="match status" value="1"/>
</dbReference>
<dbReference type="PANTHER" id="PTHR38773:SF1">
    <property type="entry name" value="PROTEIN SPRT"/>
    <property type="match status" value="1"/>
</dbReference>
<reference evidence="8" key="1">
    <citation type="submission" date="2017-06" db="EMBL/GenBank/DDBJ databases">
        <title>Genome sequencing of pathogenic and non-pathogenic strains within Bisgaard taxon 40.</title>
        <authorList>
            <person name="Ladner J.T."/>
            <person name="Lovett S.P."/>
            <person name="Koroleva G."/>
            <person name="Lorch J.M."/>
        </authorList>
    </citation>
    <scope>NUCLEOTIDE SEQUENCE</scope>
    <source>
        <strain evidence="8">27576-1-I1</strain>
    </source>
</reference>
<dbReference type="GO" id="GO:0005737">
    <property type="term" value="C:cytoplasm"/>
    <property type="evidence" value="ECO:0007669"/>
    <property type="project" value="UniProtKB-SubCell"/>
</dbReference>
<comment type="cofactor">
    <cofactor evidence="7">
        <name>Zn(2+)</name>
        <dbReference type="ChEBI" id="CHEBI:29105"/>
    </cofactor>
    <text evidence="7">Binds 1 zinc ion.</text>
</comment>
<dbReference type="GO" id="GO:0008270">
    <property type="term" value="F:zinc ion binding"/>
    <property type="evidence" value="ECO:0007669"/>
    <property type="project" value="UniProtKB-UniRule"/>
</dbReference>
<dbReference type="HAMAP" id="MF_00746">
    <property type="entry name" value="SprT"/>
    <property type="match status" value="1"/>
</dbReference>
<dbReference type="InterPro" id="IPR035240">
    <property type="entry name" value="SprT_Zn_ribbon"/>
</dbReference>
<evidence type="ECO:0000256" key="7">
    <source>
        <dbReference type="HAMAP-Rule" id="MF_00746"/>
    </source>
</evidence>
<accession>A0A8E3MGM2</accession>
<organism evidence="8 9">
    <name type="scientific">Mergibacter septicus</name>
    <dbReference type="NCBI Taxonomy" id="221402"/>
    <lineage>
        <taxon>Bacteria</taxon>
        <taxon>Pseudomonadati</taxon>
        <taxon>Pseudomonadota</taxon>
        <taxon>Gammaproteobacteria</taxon>
        <taxon>Pasteurellales</taxon>
        <taxon>Pasteurellaceae</taxon>
        <taxon>Mergibacter</taxon>
    </lineage>
</organism>
<dbReference type="SMART" id="SM00731">
    <property type="entry name" value="SprT"/>
    <property type="match status" value="1"/>
</dbReference>
<evidence type="ECO:0000256" key="1">
    <source>
        <dbReference type="ARBA" id="ARBA00004496"/>
    </source>
</evidence>
<dbReference type="NCBIfam" id="NF003421">
    <property type="entry name" value="PRK04860.1"/>
    <property type="match status" value="1"/>
</dbReference>
<keyword evidence="5 7" id="KW-0479">Metal-binding</keyword>
<keyword evidence="9" id="KW-1185">Reference proteome</keyword>
<feature type="binding site" evidence="7">
    <location>
        <position position="83"/>
    </location>
    <ligand>
        <name>Zn(2+)</name>
        <dbReference type="ChEBI" id="CHEBI:29105"/>
    </ligand>
</feature>
<dbReference type="Pfam" id="PF17283">
    <property type="entry name" value="Zn_ribbon_SprT"/>
    <property type="match status" value="1"/>
</dbReference>
<gene>
    <name evidence="7" type="primary">sprT</name>
    <name evidence="8" type="ORF">CEP48_06340</name>
</gene>
<comment type="similarity">
    <text evidence="2 7">Belongs to the SprT family.</text>
</comment>
<feature type="binding site" evidence="7">
    <location>
        <position position="87"/>
    </location>
    <ligand>
        <name>Zn(2+)</name>
        <dbReference type="ChEBI" id="CHEBI:29105"/>
    </ligand>
</feature>
<dbReference type="RefSeq" id="WP_261920407.1">
    <property type="nucleotide sequence ID" value="NZ_CP022011.1"/>
</dbReference>
<name>A0A8E3MGM2_9PAST</name>